<dbReference type="RefSeq" id="WP_161975794.1">
    <property type="nucleotide sequence ID" value="NZ_BIFR01000002.1"/>
</dbReference>
<reference evidence="2" key="1">
    <citation type="submission" date="2018-12" db="EMBL/GenBank/DDBJ databases">
        <title>Tengunoibacter tsumagoiensis gen. nov., sp. nov., Dictyobacter kobayashii sp. nov., D. alpinus sp. nov., and D. joshuensis sp. nov. and description of Dictyobacteraceae fam. nov. within the order Ktedonobacterales isolated from Tengu-no-mugimeshi.</title>
        <authorList>
            <person name="Wang C.M."/>
            <person name="Zheng Y."/>
            <person name="Sakai Y."/>
            <person name="Toyoda A."/>
            <person name="Minakuchi Y."/>
            <person name="Abe K."/>
            <person name="Yokota A."/>
            <person name="Yabe S."/>
        </authorList>
    </citation>
    <scope>NUCLEOTIDE SEQUENCE [LARGE SCALE GENOMIC DNA]</scope>
    <source>
        <strain evidence="2">Uno3</strain>
    </source>
</reference>
<evidence type="ECO:0008006" key="3">
    <source>
        <dbReference type="Google" id="ProtNLM"/>
    </source>
</evidence>
<gene>
    <name evidence="1" type="ORF">KTT_54480</name>
</gene>
<keyword evidence="2" id="KW-1185">Reference proteome</keyword>
<dbReference type="AlphaFoldDB" id="A0A402A8Y6"/>
<name>A0A402A8Y6_9CHLR</name>
<comment type="caution">
    <text evidence="1">The sequence shown here is derived from an EMBL/GenBank/DDBJ whole genome shotgun (WGS) entry which is preliminary data.</text>
</comment>
<evidence type="ECO:0000313" key="1">
    <source>
        <dbReference type="EMBL" id="GCE15589.1"/>
    </source>
</evidence>
<sequence>MIKVQQKVSGCFRTSDGLISFCRIRSYLSTLRKQEVPIFAALEQALTGHPVFSVF</sequence>
<accession>A0A402A8Y6</accession>
<organism evidence="1 2">
    <name type="scientific">Tengunoibacter tsumagoiensis</name>
    <dbReference type="NCBI Taxonomy" id="2014871"/>
    <lineage>
        <taxon>Bacteria</taxon>
        <taxon>Bacillati</taxon>
        <taxon>Chloroflexota</taxon>
        <taxon>Ktedonobacteria</taxon>
        <taxon>Ktedonobacterales</taxon>
        <taxon>Dictyobacteraceae</taxon>
        <taxon>Tengunoibacter</taxon>
    </lineage>
</organism>
<dbReference type="Proteomes" id="UP000287352">
    <property type="component" value="Unassembled WGS sequence"/>
</dbReference>
<dbReference type="EMBL" id="BIFR01000002">
    <property type="protein sequence ID" value="GCE15589.1"/>
    <property type="molecule type" value="Genomic_DNA"/>
</dbReference>
<protein>
    <recommendedName>
        <fullName evidence="3">Transposase</fullName>
    </recommendedName>
</protein>
<proteinExistence type="predicted"/>
<evidence type="ECO:0000313" key="2">
    <source>
        <dbReference type="Proteomes" id="UP000287352"/>
    </source>
</evidence>